<gene>
    <name evidence="1" type="ORF">SDC9_199342</name>
</gene>
<accession>A0A645IWY2</accession>
<proteinExistence type="predicted"/>
<comment type="caution">
    <text evidence="1">The sequence shown here is derived from an EMBL/GenBank/DDBJ whole genome shotgun (WGS) entry which is preliminary data.</text>
</comment>
<dbReference type="EMBL" id="VSSQ01117072">
    <property type="protein sequence ID" value="MPN51693.1"/>
    <property type="molecule type" value="Genomic_DNA"/>
</dbReference>
<reference evidence="1" key="1">
    <citation type="submission" date="2019-08" db="EMBL/GenBank/DDBJ databases">
        <authorList>
            <person name="Kucharzyk K."/>
            <person name="Murdoch R.W."/>
            <person name="Higgins S."/>
            <person name="Loffler F."/>
        </authorList>
    </citation>
    <scope>NUCLEOTIDE SEQUENCE</scope>
</reference>
<protein>
    <submittedName>
        <fullName evidence="1">Uncharacterized protein</fullName>
    </submittedName>
</protein>
<name>A0A645IWY2_9ZZZZ</name>
<sequence length="67" mass="7321">MGDEPFGGFGPYLLDGRKLFAALPSGIGHKLLGSLFLARDTHFFSVDHDHKVACIKVRSINRLVLPA</sequence>
<evidence type="ECO:0000313" key="1">
    <source>
        <dbReference type="EMBL" id="MPN51693.1"/>
    </source>
</evidence>
<dbReference type="AlphaFoldDB" id="A0A645IWY2"/>
<organism evidence="1">
    <name type="scientific">bioreactor metagenome</name>
    <dbReference type="NCBI Taxonomy" id="1076179"/>
    <lineage>
        <taxon>unclassified sequences</taxon>
        <taxon>metagenomes</taxon>
        <taxon>ecological metagenomes</taxon>
    </lineage>
</organism>